<dbReference type="PRINTS" id="PR00690">
    <property type="entry name" value="ADHESNFAMILY"/>
</dbReference>
<accession>A0A939C0U6</accession>
<dbReference type="RefSeq" id="WP_205259342.1">
    <property type="nucleotide sequence ID" value="NZ_JAERWK010000005.1"/>
</dbReference>
<dbReference type="Proteomes" id="UP000663792">
    <property type="component" value="Unassembled WGS sequence"/>
</dbReference>
<dbReference type="InterPro" id="IPR006129">
    <property type="entry name" value="AdhesinB"/>
</dbReference>
<proteinExistence type="inferred from homology"/>
<evidence type="ECO:0000256" key="1">
    <source>
        <dbReference type="ARBA" id="ARBA00004196"/>
    </source>
</evidence>
<dbReference type="Gene3D" id="3.40.50.1980">
    <property type="entry name" value="Nitrogenase molybdenum iron protein domain"/>
    <property type="match status" value="2"/>
</dbReference>
<dbReference type="PANTHER" id="PTHR42953">
    <property type="entry name" value="HIGH-AFFINITY ZINC UPTAKE SYSTEM PROTEIN ZNUA-RELATED"/>
    <property type="match status" value="1"/>
</dbReference>
<keyword evidence="9" id="KW-1185">Reference proteome</keyword>
<reference evidence="8" key="1">
    <citation type="submission" date="2021-01" db="EMBL/GenBank/DDBJ databases">
        <title>YIM 132084 draft genome.</title>
        <authorList>
            <person name="An D."/>
        </authorList>
    </citation>
    <scope>NUCLEOTIDE SEQUENCE</scope>
    <source>
        <strain evidence="8">YIM 132084</strain>
    </source>
</reference>
<gene>
    <name evidence="8" type="ORF">JL106_03810</name>
</gene>
<dbReference type="Pfam" id="PF01297">
    <property type="entry name" value="ZnuA"/>
    <property type="match status" value="1"/>
</dbReference>
<dbReference type="GO" id="GO:0030313">
    <property type="term" value="C:cell envelope"/>
    <property type="evidence" value="ECO:0007669"/>
    <property type="project" value="UniProtKB-SubCell"/>
</dbReference>
<evidence type="ECO:0000256" key="7">
    <source>
        <dbReference type="SAM" id="SignalP"/>
    </source>
</evidence>
<dbReference type="PRINTS" id="PR00691">
    <property type="entry name" value="ADHESINB"/>
</dbReference>
<sequence>MSRRLRAGLAVLAVVLIGLLPACAAGGNGGSGRPLVAVSTNILGDVVRAVVGDQADVLVLMPAGSDPHSFEISAQEAARVRQADLLVANGLGLEEGVQHHLDAAAADGVPQFVAGEAIEPIPYGTGDVAPAGPDDERGAPGLGPDPHLWTDPQRMVQVIDALEPALAQHVPALDTETLASSAAAYRQQLQELDTELGILFATIPPERRALVTNHNVFGYLAQRYGFSVVGTVLPGGSTLAAPSASDFDDLVADLEAAGVTTVFADAARPERLMQVLADEVDLDVQVVPLHTESLSPPGGDAATYLQMMRTNADRIAAGLTR</sequence>
<feature type="chain" id="PRO_5036887521" evidence="7">
    <location>
        <begin position="25"/>
        <end position="321"/>
    </location>
</feature>
<organism evidence="8 9">
    <name type="scientific">Nakamurella leprariae</name>
    <dbReference type="NCBI Taxonomy" id="2803911"/>
    <lineage>
        <taxon>Bacteria</taxon>
        <taxon>Bacillati</taxon>
        <taxon>Actinomycetota</taxon>
        <taxon>Actinomycetes</taxon>
        <taxon>Nakamurellales</taxon>
        <taxon>Nakamurellaceae</taxon>
        <taxon>Nakamurella</taxon>
    </lineage>
</organism>
<dbReference type="GO" id="GO:0030001">
    <property type="term" value="P:metal ion transport"/>
    <property type="evidence" value="ECO:0007669"/>
    <property type="project" value="InterPro"/>
</dbReference>
<evidence type="ECO:0000256" key="6">
    <source>
        <dbReference type="SAM" id="MobiDB-lite"/>
    </source>
</evidence>
<dbReference type="AlphaFoldDB" id="A0A939C0U6"/>
<comment type="similarity">
    <text evidence="5">Belongs to the bacterial solute-binding protein 9 family.</text>
</comment>
<feature type="region of interest" description="Disordered" evidence="6">
    <location>
        <begin position="123"/>
        <end position="145"/>
    </location>
</feature>
<evidence type="ECO:0000256" key="2">
    <source>
        <dbReference type="ARBA" id="ARBA00022448"/>
    </source>
</evidence>
<keyword evidence="2 5" id="KW-0813">Transport</keyword>
<dbReference type="InterPro" id="IPR006128">
    <property type="entry name" value="Lipoprotein_PsaA-like"/>
</dbReference>
<dbReference type="GO" id="GO:0007155">
    <property type="term" value="P:cell adhesion"/>
    <property type="evidence" value="ECO:0007669"/>
    <property type="project" value="InterPro"/>
</dbReference>
<evidence type="ECO:0000313" key="8">
    <source>
        <dbReference type="EMBL" id="MBM9466404.1"/>
    </source>
</evidence>
<dbReference type="PANTHER" id="PTHR42953:SF1">
    <property type="entry name" value="METAL-BINDING PROTEIN HI_0362-RELATED"/>
    <property type="match status" value="1"/>
</dbReference>
<comment type="caution">
    <text evidence="8">The sequence shown here is derived from an EMBL/GenBank/DDBJ whole genome shotgun (WGS) entry which is preliminary data.</text>
</comment>
<dbReference type="SUPFAM" id="SSF53807">
    <property type="entry name" value="Helical backbone' metal receptor"/>
    <property type="match status" value="1"/>
</dbReference>
<protein>
    <submittedName>
        <fullName evidence="8">Zinc ABC transporter substrate-binding protein</fullName>
    </submittedName>
</protein>
<keyword evidence="4 7" id="KW-0732">Signal</keyword>
<name>A0A939C0U6_9ACTN</name>
<evidence type="ECO:0000313" key="9">
    <source>
        <dbReference type="Proteomes" id="UP000663792"/>
    </source>
</evidence>
<dbReference type="InterPro" id="IPR050492">
    <property type="entry name" value="Bact_metal-bind_prot9"/>
</dbReference>
<dbReference type="InterPro" id="IPR006127">
    <property type="entry name" value="ZnuA-like"/>
</dbReference>
<comment type="subcellular location">
    <subcellularLocation>
        <location evidence="1">Cell envelope</location>
    </subcellularLocation>
</comment>
<evidence type="ECO:0000256" key="3">
    <source>
        <dbReference type="ARBA" id="ARBA00022723"/>
    </source>
</evidence>
<dbReference type="EMBL" id="JAERWK010000005">
    <property type="protein sequence ID" value="MBM9466404.1"/>
    <property type="molecule type" value="Genomic_DNA"/>
</dbReference>
<evidence type="ECO:0000256" key="4">
    <source>
        <dbReference type="ARBA" id="ARBA00022729"/>
    </source>
</evidence>
<evidence type="ECO:0000256" key="5">
    <source>
        <dbReference type="RuleBase" id="RU003512"/>
    </source>
</evidence>
<keyword evidence="3" id="KW-0479">Metal-binding</keyword>
<feature type="signal peptide" evidence="7">
    <location>
        <begin position="1"/>
        <end position="24"/>
    </location>
</feature>
<dbReference type="GO" id="GO:0046872">
    <property type="term" value="F:metal ion binding"/>
    <property type="evidence" value="ECO:0007669"/>
    <property type="project" value="UniProtKB-KW"/>
</dbReference>